<keyword evidence="4" id="KW-1185">Reference proteome</keyword>
<proteinExistence type="predicted"/>
<reference evidence="5" key="1">
    <citation type="submission" date="2025-08" db="UniProtKB">
        <authorList>
            <consortium name="RefSeq"/>
        </authorList>
    </citation>
    <scope>IDENTIFICATION</scope>
</reference>
<evidence type="ECO:0000256" key="1">
    <source>
        <dbReference type="ARBA" id="ARBA00004123"/>
    </source>
</evidence>
<dbReference type="GO" id="GO:0005634">
    <property type="term" value="C:nucleus"/>
    <property type="evidence" value="ECO:0007669"/>
    <property type="project" value="UniProtKB-SubCell"/>
</dbReference>
<comment type="subcellular location">
    <subcellularLocation>
        <location evidence="1">Nucleus</location>
    </subcellularLocation>
</comment>
<gene>
    <name evidence="5" type="primary">LOC120260639</name>
</gene>
<dbReference type="PANTHER" id="PTHR33172">
    <property type="entry name" value="OS08G0516900 PROTEIN"/>
    <property type="match status" value="1"/>
</dbReference>
<sequence>MPIAVEAGGVGVACVASCELPVVAGVRLEVSESSSSSSIGENSDGSGAVGSGSDGEEVESGCGGALEALDSLEELLPIRRSISKFYHGKSKSFTTLADATSCSTKDFIKPENAYTRKRKNLLAYHITWNTSNTTSKRPAIATSMNKINNTTSYCNGEQASLKPANIASVIGSSGLKKCCLSMRSYSMMNLQVTSNSRPAIRPNNNEKM</sequence>
<dbReference type="GO" id="GO:0006950">
    <property type="term" value="P:response to stress"/>
    <property type="evidence" value="ECO:0007669"/>
    <property type="project" value="UniProtKB-ARBA"/>
</dbReference>
<evidence type="ECO:0000313" key="5">
    <source>
        <dbReference type="RefSeq" id="XP_039124102.1"/>
    </source>
</evidence>
<evidence type="ECO:0000256" key="3">
    <source>
        <dbReference type="SAM" id="MobiDB-lite"/>
    </source>
</evidence>
<dbReference type="GeneID" id="120260639"/>
<dbReference type="AlphaFoldDB" id="A0AB40BA14"/>
<name>A0AB40BA14_DIOCR</name>
<feature type="compositionally biased region" description="Low complexity" evidence="3">
    <location>
        <begin position="34"/>
        <end position="46"/>
    </location>
</feature>
<feature type="region of interest" description="Disordered" evidence="3">
    <location>
        <begin position="34"/>
        <end position="61"/>
    </location>
</feature>
<accession>A0AB40BA14</accession>
<dbReference type="PANTHER" id="PTHR33172:SF96">
    <property type="entry name" value="PROTEIN OXIDATIVE STRESS 3 LIKE 3"/>
    <property type="match status" value="1"/>
</dbReference>
<evidence type="ECO:0000313" key="4">
    <source>
        <dbReference type="Proteomes" id="UP001515500"/>
    </source>
</evidence>
<evidence type="ECO:0000256" key="2">
    <source>
        <dbReference type="ARBA" id="ARBA00023242"/>
    </source>
</evidence>
<dbReference type="RefSeq" id="XP_039124102.1">
    <property type="nucleotide sequence ID" value="XM_039268168.1"/>
</dbReference>
<dbReference type="InterPro" id="IPR051992">
    <property type="entry name" value="OxStress_Response_Reg"/>
</dbReference>
<protein>
    <submittedName>
        <fullName evidence="5">Uncharacterized protein LOC120260639</fullName>
    </submittedName>
</protein>
<keyword evidence="2" id="KW-0539">Nucleus</keyword>
<organism evidence="4 5">
    <name type="scientific">Dioscorea cayennensis subsp. rotundata</name>
    <name type="common">White Guinea yam</name>
    <name type="synonym">Dioscorea rotundata</name>
    <dbReference type="NCBI Taxonomy" id="55577"/>
    <lineage>
        <taxon>Eukaryota</taxon>
        <taxon>Viridiplantae</taxon>
        <taxon>Streptophyta</taxon>
        <taxon>Embryophyta</taxon>
        <taxon>Tracheophyta</taxon>
        <taxon>Spermatophyta</taxon>
        <taxon>Magnoliopsida</taxon>
        <taxon>Liliopsida</taxon>
        <taxon>Dioscoreales</taxon>
        <taxon>Dioscoreaceae</taxon>
        <taxon>Dioscorea</taxon>
    </lineage>
</organism>
<dbReference type="Proteomes" id="UP001515500">
    <property type="component" value="Chromosome 5"/>
</dbReference>